<evidence type="ECO:0000259" key="3">
    <source>
        <dbReference type="Pfam" id="PF00724"/>
    </source>
</evidence>
<dbReference type="CDD" id="cd04733">
    <property type="entry name" value="OYE_like_2_FMN"/>
    <property type="match status" value="1"/>
</dbReference>
<dbReference type="Proteomes" id="UP001185069">
    <property type="component" value="Unassembled WGS sequence"/>
</dbReference>
<accession>A0ABU1JFV0</accession>
<evidence type="ECO:0000256" key="2">
    <source>
        <dbReference type="ARBA" id="ARBA00023002"/>
    </source>
</evidence>
<evidence type="ECO:0000313" key="5">
    <source>
        <dbReference type="Proteomes" id="UP001185069"/>
    </source>
</evidence>
<dbReference type="SUPFAM" id="SSF51395">
    <property type="entry name" value="FMN-linked oxidoreductases"/>
    <property type="match status" value="1"/>
</dbReference>
<dbReference type="RefSeq" id="WP_309800933.1">
    <property type="nucleotide sequence ID" value="NZ_BAAAHY010000006.1"/>
</dbReference>
<protein>
    <submittedName>
        <fullName evidence="4">2,4-dienoyl-CoA reductase-like NADH-dependent reductase (Old Yellow Enzyme family)</fullName>
    </submittedName>
</protein>
<keyword evidence="1" id="KW-0285">Flavoprotein</keyword>
<reference evidence="4 5" key="1">
    <citation type="submission" date="2023-07" db="EMBL/GenBank/DDBJ databases">
        <title>Sequencing the genomes of 1000 actinobacteria strains.</title>
        <authorList>
            <person name="Klenk H.-P."/>
        </authorList>
    </citation>
    <scope>NUCLEOTIDE SEQUENCE [LARGE SCALE GENOMIC DNA]</scope>
    <source>
        <strain evidence="4 5">DSM 14555</strain>
    </source>
</reference>
<organism evidence="4 5">
    <name type="scientific">Arthrobacter russicus</name>
    <dbReference type="NCBI Taxonomy" id="172040"/>
    <lineage>
        <taxon>Bacteria</taxon>
        <taxon>Bacillati</taxon>
        <taxon>Actinomycetota</taxon>
        <taxon>Actinomycetes</taxon>
        <taxon>Micrococcales</taxon>
        <taxon>Micrococcaceae</taxon>
        <taxon>Arthrobacter</taxon>
    </lineage>
</organism>
<keyword evidence="5" id="KW-1185">Reference proteome</keyword>
<dbReference type="InterPro" id="IPR001155">
    <property type="entry name" value="OxRdtase_FMN_N"/>
</dbReference>
<keyword evidence="2" id="KW-0560">Oxidoreductase</keyword>
<name>A0ABU1JFV0_9MICC</name>
<dbReference type="EMBL" id="JAVDQF010000001">
    <property type="protein sequence ID" value="MDR6271243.1"/>
    <property type="molecule type" value="Genomic_DNA"/>
</dbReference>
<dbReference type="PANTHER" id="PTHR43656">
    <property type="entry name" value="BINDING OXIDOREDUCTASE, PUTATIVE (AFU_ORTHOLOGUE AFUA_2G08260)-RELATED"/>
    <property type="match status" value="1"/>
</dbReference>
<dbReference type="PANTHER" id="PTHR43656:SF2">
    <property type="entry name" value="BINDING OXIDOREDUCTASE, PUTATIVE (AFU_ORTHOLOGUE AFUA_2G08260)-RELATED"/>
    <property type="match status" value="1"/>
</dbReference>
<sequence length="424" mass="45472">MPQQTPDRQSELNSPLTLPCGQVLPNRIMKAALSEALGDPGHRPSDRLETLYRRWASGGFGLLVTGNVMVDRGQLGEPGNVAVEDRRDLARLRRWADAGQGHGSRIWMQINHPGRQANPLAGRSRPVAPSPVALKIPGASAPQELDEAQIEEIIGRFAETAAVAEAAGFDGVQIHAAHGYLIAQFLSPLSNLRSDDWGGDAERRSRFLFAVIRAIRANVAPEFAVGIKLNSADFQRGGFSEQESLQVLARLAEANIDLIEISGGSYEAPAMMGQAKAQSTLDREAYFLEYAKAARSLAGAVPLAVTGGFRSRAAMAEAVSSGACDVVGLGRPTATAPDAADLVLAGAKEKLAAPRIRAGLRPVLGRVTDVKTIDGFLDLQWHTDQLHRIGAGKNPDLSRPWWKTVGSMLNRNGVEALRPKRRSG</sequence>
<feature type="domain" description="NADH:flavin oxidoreductase/NADH oxidase N-terminal" evidence="3">
    <location>
        <begin position="15"/>
        <end position="339"/>
    </location>
</feature>
<dbReference type="InterPro" id="IPR013785">
    <property type="entry name" value="Aldolase_TIM"/>
</dbReference>
<dbReference type="InterPro" id="IPR051799">
    <property type="entry name" value="NADH_flavin_oxidoreductase"/>
</dbReference>
<comment type="caution">
    <text evidence="4">The sequence shown here is derived from an EMBL/GenBank/DDBJ whole genome shotgun (WGS) entry which is preliminary data.</text>
</comment>
<dbReference type="Gene3D" id="3.20.20.70">
    <property type="entry name" value="Aldolase class I"/>
    <property type="match status" value="1"/>
</dbReference>
<gene>
    <name evidence="4" type="ORF">JOE69_003481</name>
</gene>
<evidence type="ECO:0000313" key="4">
    <source>
        <dbReference type="EMBL" id="MDR6271243.1"/>
    </source>
</evidence>
<dbReference type="Pfam" id="PF00724">
    <property type="entry name" value="Oxidored_FMN"/>
    <property type="match status" value="1"/>
</dbReference>
<evidence type="ECO:0000256" key="1">
    <source>
        <dbReference type="ARBA" id="ARBA00022630"/>
    </source>
</evidence>
<proteinExistence type="predicted"/>